<keyword evidence="1" id="KW-1133">Transmembrane helix</keyword>
<name>A0A2G5STJ6_9PELO</name>
<dbReference type="EMBL" id="PDUG01000006">
    <property type="protein sequence ID" value="PIC18350.1"/>
    <property type="molecule type" value="Genomic_DNA"/>
</dbReference>
<feature type="transmembrane region" description="Helical" evidence="1">
    <location>
        <begin position="78"/>
        <end position="94"/>
    </location>
</feature>
<protein>
    <submittedName>
        <fullName evidence="2">Uncharacterized protein</fullName>
    </submittedName>
</protein>
<gene>
    <name evidence="2" type="primary">Cnig_chr_X.g24275</name>
    <name evidence="2" type="ORF">B9Z55_024275</name>
</gene>
<keyword evidence="1" id="KW-0812">Transmembrane</keyword>
<sequence length="96" mass="11626">MIYGMKYNYFGTYIVCFRAYGFLKQYVYYLILATQSRFILCHIILPYPSCVPFFSALLRSGVCTWFVLMQNYNVCRQYWFIFSWIKIIFFRSAIHG</sequence>
<reference evidence="3" key="1">
    <citation type="submission" date="2017-10" db="EMBL/GenBank/DDBJ databases">
        <title>Rapid genome shrinkage in a self-fertile nematode reveals novel sperm competition proteins.</title>
        <authorList>
            <person name="Yin D."/>
            <person name="Schwarz E.M."/>
            <person name="Thomas C.G."/>
            <person name="Felde R.L."/>
            <person name="Korf I.F."/>
            <person name="Cutter A.D."/>
            <person name="Schartner C.M."/>
            <person name="Ralston E.J."/>
            <person name="Meyer B.J."/>
            <person name="Haag E.S."/>
        </authorList>
    </citation>
    <scope>NUCLEOTIDE SEQUENCE [LARGE SCALE GENOMIC DNA]</scope>
    <source>
        <strain evidence="3">JU1422</strain>
    </source>
</reference>
<keyword evidence="3" id="KW-1185">Reference proteome</keyword>
<evidence type="ECO:0000313" key="2">
    <source>
        <dbReference type="EMBL" id="PIC18350.1"/>
    </source>
</evidence>
<evidence type="ECO:0000256" key="1">
    <source>
        <dbReference type="SAM" id="Phobius"/>
    </source>
</evidence>
<organism evidence="2 3">
    <name type="scientific">Caenorhabditis nigoni</name>
    <dbReference type="NCBI Taxonomy" id="1611254"/>
    <lineage>
        <taxon>Eukaryota</taxon>
        <taxon>Metazoa</taxon>
        <taxon>Ecdysozoa</taxon>
        <taxon>Nematoda</taxon>
        <taxon>Chromadorea</taxon>
        <taxon>Rhabditida</taxon>
        <taxon>Rhabditina</taxon>
        <taxon>Rhabditomorpha</taxon>
        <taxon>Rhabditoidea</taxon>
        <taxon>Rhabditidae</taxon>
        <taxon>Peloderinae</taxon>
        <taxon>Caenorhabditis</taxon>
    </lineage>
</organism>
<proteinExistence type="predicted"/>
<dbReference type="Proteomes" id="UP000230233">
    <property type="component" value="Chromosome X"/>
</dbReference>
<accession>A0A2G5STJ6</accession>
<dbReference type="AlphaFoldDB" id="A0A2G5STJ6"/>
<evidence type="ECO:0000313" key="3">
    <source>
        <dbReference type="Proteomes" id="UP000230233"/>
    </source>
</evidence>
<keyword evidence="1" id="KW-0472">Membrane</keyword>
<comment type="caution">
    <text evidence="2">The sequence shown here is derived from an EMBL/GenBank/DDBJ whole genome shotgun (WGS) entry which is preliminary data.</text>
</comment>